<dbReference type="CDD" id="cd07377">
    <property type="entry name" value="WHTH_GntR"/>
    <property type="match status" value="1"/>
</dbReference>
<dbReference type="KEGG" id="mgo:AFA91_24765"/>
<dbReference type="InterPro" id="IPR036390">
    <property type="entry name" value="WH_DNA-bd_sf"/>
</dbReference>
<dbReference type="PANTHER" id="PTHR44846">
    <property type="entry name" value="MANNOSYL-D-GLYCERATE TRANSPORT/METABOLISM SYSTEM REPRESSOR MNGR-RELATED"/>
    <property type="match status" value="1"/>
</dbReference>
<dbReference type="InterPro" id="IPR036388">
    <property type="entry name" value="WH-like_DNA-bd_sf"/>
</dbReference>
<dbReference type="InterPro" id="IPR011663">
    <property type="entry name" value="UTRA"/>
</dbReference>
<dbReference type="STRING" id="134601.AFA91_24765"/>
<dbReference type="GO" id="GO:0003677">
    <property type="term" value="F:DNA binding"/>
    <property type="evidence" value="ECO:0007669"/>
    <property type="project" value="UniProtKB-KW"/>
</dbReference>
<dbReference type="EMBL" id="CP012150">
    <property type="protein sequence ID" value="AKS34571.1"/>
    <property type="molecule type" value="Genomic_DNA"/>
</dbReference>
<dbReference type="Gene3D" id="1.10.10.10">
    <property type="entry name" value="Winged helix-like DNA-binding domain superfamily/Winged helix DNA-binding domain"/>
    <property type="match status" value="1"/>
</dbReference>
<keyword evidence="1" id="KW-0805">Transcription regulation</keyword>
<dbReference type="GO" id="GO:0003700">
    <property type="term" value="F:DNA-binding transcription factor activity"/>
    <property type="evidence" value="ECO:0007669"/>
    <property type="project" value="InterPro"/>
</dbReference>
<evidence type="ECO:0000313" key="6">
    <source>
        <dbReference type="Proteomes" id="UP000062255"/>
    </source>
</evidence>
<keyword evidence="2" id="KW-0238">DNA-binding</keyword>
<gene>
    <name evidence="5" type="ORF">AFA91_24765</name>
</gene>
<dbReference type="AlphaFoldDB" id="A0A0K0XB12"/>
<evidence type="ECO:0000256" key="1">
    <source>
        <dbReference type="ARBA" id="ARBA00023015"/>
    </source>
</evidence>
<reference evidence="5 6" key="1">
    <citation type="submission" date="2015-07" db="EMBL/GenBank/DDBJ databases">
        <title>Complete genome sequence of Mycobacterium goodii X7B, a facultative thermophilic biodesulfurizing bacterium.</title>
        <authorList>
            <person name="Yu B."/>
            <person name="Li F."/>
            <person name="Xu P."/>
        </authorList>
    </citation>
    <scope>NUCLEOTIDE SEQUENCE [LARGE SCALE GENOMIC DNA]</scope>
    <source>
        <strain evidence="5 6">X7B</strain>
    </source>
</reference>
<evidence type="ECO:0000256" key="2">
    <source>
        <dbReference type="ARBA" id="ARBA00023125"/>
    </source>
</evidence>
<proteinExistence type="predicted"/>
<name>A0A0K0XB12_MYCGD</name>
<accession>A0A0K0XB12</accession>
<feature type="domain" description="HTH gntR-type" evidence="4">
    <location>
        <begin position="15"/>
        <end position="82"/>
    </location>
</feature>
<dbReference type="PROSITE" id="PS50949">
    <property type="entry name" value="HTH_GNTR"/>
    <property type="match status" value="1"/>
</dbReference>
<dbReference type="SUPFAM" id="SSF46785">
    <property type="entry name" value="Winged helix' DNA-binding domain"/>
    <property type="match status" value="1"/>
</dbReference>
<dbReference type="Pfam" id="PF07702">
    <property type="entry name" value="UTRA"/>
    <property type="match status" value="1"/>
</dbReference>
<dbReference type="InterPro" id="IPR028978">
    <property type="entry name" value="Chorismate_lyase_/UTRA_dom_sf"/>
</dbReference>
<dbReference type="Proteomes" id="UP000062255">
    <property type="component" value="Chromosome"/>
</dbReference>
<keyword evidence="3" id="KW-0804">Transcription</keyword>
<dbReference type="SMART" id="SM00345">
    <property type="entry name" value="HTH_GNTR"/>
    <property type="match status" value="1"/>
</dbReference>
<dbReference type="Gene3D" id="3.40.1410.10">
    <property type="entry name" value="Chorismate lyase-like"/>
    <property type="match status" value="1"/>
</dbReference>
<organism evidence="5 6">
    <name type="scientific">Mycolicibacterium goodii</name>
    <name type="common">Mycobacterium goodii</name>
    <dbReference type="NCBI Taxonomy" id="134601"/>
    <lineage>
        <taxon>Bacteria</taxon>
        <taxon>Bacillati</taxon>
        <taxon>Actinomycetota</taxon>
        <taxon>Actinomycetes</taxon>
        <taxon>Mycobacteriales</taxon>
        <taxon>Mycobacteriaceae</taxon>
        <taxon>Mycolicibacterium</taxon>
    </lineage>
</organism>
<evidence type="ECO:0000259" key="4">
    <source>
        <dbReference type="PROSITE" id="PS50949"/>
    </source>
</evidence>
<dbReference type="SMART" id="SM00866">
    <property type="entry name" value="UTRA"/>
    <property type="match status" value="1"/>
</dbReference>
<dbReference type="SUPFAM" id="SSF64288">
    <property type="entry name" value="Chorismate lyase-like"/>
    <property type="match status" value="1"/>
</dbReference>
<dbReference type="PATRIC" id="fig|134601.6.peg.5120"/>
<dbReference type="Pfam" id="PF00392">
    <property type="entry name" value="GntR"/>
    <property type="match status" value="1"/>
</dbReference>
<dbReference type="RefSeq" id="WP_049747026.1">
    <property type="nucleotide sequence ID" value="NZ_CP012150.1"/>
</dbReference>
<evidence type="ECO:0000256" key="3">
    <source>
        <dbReference type="ARBA" id="ARBA00023163"/>
    </source>
</evidence>
<evidence type="ECO:0000313" key="5">
    <source>
        <dbReference type="EMBL" id="AKS34571.1"/>
    </source>
</evidence>
<dbReference type="OrthoDB" id="120836at2"/>
<sequence>MTTGHADTINRYAGQPLYRQLSDLLATRLAAQAKPGDKLPSEAELSREFEVNRLTVRRALDELSQRGLIDTVRGKGSFVATPRLRYDMSAGRDASFTRTMRELGHRVAVRVLDTEIVTGGRASGPAADLRTTGPLFVCRTLRFVDDEPWTVSATTIPLERFPDVPDRWAGDTSLFDHLDEHYGVRMQRASRTFVASLAEPAEAEQLQLRIGAAILEMRGLNVDQGDRPVAAVQHRFRGDHVQFTVDLT</sequence>
<dbReference type="InterPro" id="IPR050679">
    <property type="entry name" value="Bact_HTH_transcr_reg"/>
</dbReference>
<protein>
    <submittedName>
        <fullName evidence="5">GntR family transcriptional regulator</fullName>
    </submittedName>
</protein>
<dbReference type="InterPro" id="IPR000524">
    <property type="entry name" value="Tscrpt_reg_HTH_GntR"/>
</dbReference>
<dbReference type="PRINTS" id="PR00035">
    <property type="entry name" value="HTHGNTR"/>
</dbReference>